<dbReference type="GO" id="GO:0008168">
    <property type="term" value="F:methyltransferase activity"/>
    <property type="evidence" value="ECO:0007669"/>
    <property type="project" value="UniProtKB-KW"/>
</dbReference>
<keyword evidence="1" id="KW-0687">Ribonucleoprotein</keyword>
<name>A0A3D6BNV3_9FLAO</name>
<accession>A0A3D6BNV3</accession>
<dbReference type="Proteomes" id="UP000263268">
    <property type="component" value="Unassembled WGS sequence"/>
</dbReference>
<reference evidence="1 2" key="1">
    <citation type="journal article" date="2018" name="Nat. Biotechnol.">
        <title>A standardized bacterial taxonomy based on genome phylogeny substantially revises the tree of life.</title>
        <authorList>
            <person name="Parks D.H."/>
            <person name="Chuvochina M."/>
            <person name="Waite D.W."/>
            <person name="Rinke C."/>
            <person name="Skarshewski A."/>
            <person name="Chaumeil P.A."/>
            <person name="Hugenholtz P."/>
        </authorList>
    </citation>
    <scope>NUCLEOTIDE SEQUENCE [LARGE SCALE GENOMIC DNA]</scope>
    <source>
        <strain evidence="1">UBA10227</strain>
    </source>
</reference>
<evidence type="ECO:0000313" key="1">
    <source>
        <dbReference type="EMBL" id="HCY80920.1"/>
    </source>
</evidence>
<protein>
    <submittedName>
        <fullName evidence="1">50S ribosomal protein L11 methyltransferase</fullName>
    </submittedName>
</protein>
<dbReference type="GO" id="GO:0032259">
    <property type="term" value="P:methylation"/>
    <property type="evidence" value="ECO:0007669"/>
    <property type="project" value="UniProtKB-KW"/>
</dbReference>
<sequence>YVDDIPVIEQACNKHHLKLVETIEKNQWVALKFLN</sequence>
<organism evidence="1 2">
    <name type="scientific">Xanthomarina gelatinilytica</name>
    <dbReference type="NCBI Taxonomy" id="1137281"/>
    <lineage>
        <taxon>Bacteria</taxon>
        <taxon>Pseudomonadati</taxon>
        <taxon>Bacteroidota</taxon>
        <taxon>Flavobacteriia</taxon>
        <taxon>Flavobacteriales</taxon>
        <taxon>Flavobacteriaceae</taxon>
        <taxon>Xanthomarina</taxon>
    </lineage>
</organism>
<keyword evidence="1" id="KW-0689">Ribosomal protein</keyword>
<comment type="caution">
    <text evidence="1">The sequence shown here is derived from an EMBL/GenBank/DDBJ whole genome shotgun (WGS) entry which is preliminary data.</text>
</comment>
<proteinExistence type="predicted"/>
<gene>
    <name evidence="1" type="ORF">DHV22_04585</name>
</gene>
<evidence type="ECO:0000313" key="2">
    <source>
        <dbReference type="Proteomes" id="UP000263268"/>
    </source>
</evidence>
<keyword evidence="1" id="KW-0489">Methyltransferase</keyword>
<feature type="non-terminal residue" evidence="1">
    <location>
        <position position="1"/>
    </location>
</feature>
<keyword evidence="1" id="KW-0808">Transferase</keyword>
<dbReference type="AlphaFoldDB" id="A0A3D6BNV3"/>
<dbReference type="EMBL" id="DPRK01000079">
    <property type="protein sequence ID" value="HCY80920.1"/>
    <property type="molecule type" value="Genomic_DNA"/>
</dbReference>
<dbReference type="GO" id="GO:0005840">
    <property type="term" value="C:ribosome"/>
    <property type="evidence" value="ECO:0007669"/>
    <property type="project" value="UniProtKB-KW"/>
</dbReference>